<feature type="compositionally biased region" description="Polar residues" evidence="1">
    <location>
        <begin position="87"/>
        <end position="99"/>
    </location>
</feature>
<evidence type="ECO:0000256" key="1">
    <source>
        <dbReference type="SAM" id="MobiDB-lite"/>
    </source>
</evidence>
<proteinExistence type="predicted"/>
<protein>
    <submittedName>
        <fullName evidence="2">Uncharacterized protein</fullName>
    </submittedName>
</protein>
<feature type="compositionally biased region" description="Polar residues" evidence="1">
    <location>
        <begin position="34"/>
        <end position="43"/>
    </location>
</feature>
<dbReference type="KEGG" id="cthr:CTHT_0022240"/>
<dbReference type="Proteomes" id="UP000008066">
    <property type="component" value="Unassembled WGS sequence"/>
</dbReference>
<evidence type="ECO:0000313" key="3">
    <source>
        <dbReference type="Proteomes" id="UP000008066"/>
    </source>
</evidence>
<sequence>MLDLIQKIDAPVEDSIIVAWSSRETAEPDAPGDLTSTAPSETTRAVEVTEHRGEDEGVAVAKGELLKMSQQRLKRSWNAHRPAGTDIQLNPFSRGSPDNASPAGSRRPQDMVIPWSTTSRASQSELLGQAFDAATGQPIPMLRPPPHPLLRARAQPYRDGELGIDSSESVFELEIQIP</sequence>
<evidence type="ECO:0000313" key="2">
    <source>
        <dbReference type="EMBL" id="EGS20395.1"/>
    </source>
</evidence>
<accession>G0S419</accession>
<name>G0S419_CHATD</name>
<dbReference type="AlphaFoldDB" id="G0S419"/>
<reference evidence="2 3" key="1">
    <citation type="journal article" date="2011" name="Cell">
        <title>Insight into structure and assembly of the nuclear pore complex by utilizing the genome of a eukaryotic thermophile.</title>
        <authorList>
            <person name="Amlacher S."/>
            <person name="Sarges P."/>
            <person name="Flemming D."/>
            <person name="van Noort V."/>
            <person name="Kunze R."/>
            <person name="Devos D.P."/>
            <person name="Arumugam M."/>
            <person name="Bork P."/>
            <person name="Hurt E."/>
        </authorList>
    </citation>
    <scope>NUCLEOTIDE SEQUENCE [LARGE SCALE GENOMIC DNA]</scope>
    <source>
        <strain evidence="3">DSM 1495 / CBS 144.50 / IMI 039719</strain>
    </source>
</reference>
<dbReference type="HOGENOM" id="CLU_1510420_0_0_1"/>
<gene>
    <name evidence="2" type="ORF">CTHT_0022240</name>
</gene>
<keyword evidence="3" id="KW-1185">Reference proteome</keyword>
<dbReference type="RefSeq" id="XP_006692691.1">
    <property type="nucleotide sequence ID" value="XM_006692628.1"/>
</dbReference>
<dbReference type="GeneID" id="18256262"/>
<dbReference type="EMBL" id="GL988041">
    <property type="protein sequence ID" value="EGS20395.1"/>
    <property type="molecule type" value="Genomic_DNA"/>
</dbReference>
<organism evidence="3">
    <name type="scientific">Chaetomium thermophilum (strain DSM 1495 / CBS 144.50 / IMI 039719)</name>
    <name type="common">Thermochaetoides thermophila</name>
    <dbReference type="NCBI Taxonomy" id="759272"/>
    <lineage>
        <taxon>Eukaryota</taxon>
        <taxon>Fungi</taxon>
        <taxon>Dikarya</taxon>
        <taxon>Ascomycota</taxon>
        <taxon>Pezizomycotina</taxon>
        <taxon>Sordariomycetes</taxon>
        <taxon>Sordariomycetidae</taxon>
        <taxon>Sordariales</taxon>
        <taxon>Chaetomiaceae</taxon>
        <taxon>Thermochaetoides</taxon>
    </lineage>
</organism>
<feature type="region of interest" description="Disordered" evidence="1">
    <location>
        <begin position="21"/>
        <end position="112"/>
    </location>
</feature>